<keyword evidence="3" id="KW-1185">Reference proteome</keyword>
<sequence length="500" mass="56468">MNTQGPWRGRGGGGRGGRGVWGGWGNQGGRGGRGGQGRGQNPTAQPVPVPQQPPAPIVQAVPAAPVVPVAQLAALTVAQQTPSAQAPPQAADEPEDDTETFRLLRDCDNSYKEIKHENMLILYQDIPERPKQPHNKVADYFQKVWPQISGPNPHVLKGAPIGKNKQRVSILTEDNAAQLMENLISELREGRQIIEQAQTDNWSFQPRNCADIPPERDDIYWEYICKWLDMRIRNMKDKTAYVRQAYLPQPPAWWPQPKLPLPLAALAAIDASPLGKAAIGNLKADKNISRRMAGSTFSPSSVRMSYLHIEAHSTDFVGDVIFLRNQALVRQRHGQLWVDFYNSAFVYQYAMGIETAEFIVRGSRTKHGQHFKDMIEFIDKGYAILDRHTHWLVNELPRTANVPGQPTHAEKARTEASWLFENFQTAMRAVGDEFERERTGRCGNDPAKLTDFRVIRKRADAVKAVIDKFETKHGNYTLWSDFRHIVMYQPFDGVKFMLHR</sequence>
<dbReference type="AlphaFoldDB" id="A0AAJ0B3I9"/>
<reference evidence="2" key="1">
    <citation type="submission" date="2023-06" db="EMBL/GenBank/DDBJ databases">
        <title>Genome-scale phylogeny and comparative genomics of the fungal order Sordariales.</title>
        <authorList>
            <consortium name="Lawrence Berkeley National Laboratory"/>
            <person name="Hensen N."/>
            <person name="Bonometti L."/>
            <person name="Westerberg I."/>
            <person name="Brannstrom I.O."/>
            <person name="Guillou S."/>
            <person name="Cros-Aarteil S."/>
            <person name="Calhoun S."/>
            <person name="Haridas S."/>
            <person name="Kuo A."/>
            <person name="Mondo S."/>
            <person name="Pangilinan J."/>
            <person name="Riley R."/>
            <person name="Labutti K."/>
            <person name="Andreopoulos B."/>
            <person name="Lipzen A."/>
            <person name="Chen C."/>
            <person name="Yanf M."/>
            <person name="Daum C."/>
            <person name="Ng V."/>
            <person name="Clum A."/>
            <person name="Steindorff A."/>
            <person name="Ohm R."/>
            <person name="Martin F."/>
            <person name="Silar P."/>
            <person name="Natvig D."/>
            <person name="Lalanne C."/>
            <person name="Gautier V."/>
            <person name="Ament-Velasquez S.L."/>
            <person name="Kruys A."/>
            <person name="Hutchinson M.I."/>
            <person name="Powell A.J."/>
            <person name="Barry K."/>
            <person name="Miller A.N."/>
            <person name="Grigoriev I.V."/>
            <person name="Debuchy R."/>
            <person name="Gladieux P."/>
            <person name="Thoren M.H."/>
            <person name="Johannesson H."/>
        </authorList>
    </citation>
    <scope>NUCLEOTIDE SEQUENCE</scope>
    <source>
        <strain evidence="2">PSN4</strain>
    </source>
</reference>
<name>A0AAJ0B3I9_9PEZI</name>
<dbReference type="EMBL" id="MU839846">
    <property type="protein sequence ID" value="KAK1750535.1"/>
    <property type="molecule type" value="Genomic_DNA"/>
</dbReference>
<feature type="compositionally biased region" description="Pro residues" evidence="1">
    <location>
        <begin position="45"/>
        <end position="55"/>
    </location>
</feature>
<feature type="region of interest" description="Disordered" evidence="1">
    <location>
        <begin position="1"/>
        <end position="55"/>
    </location>
</feature>
<gene>
    <name evidence="2" type="ORF">QBC47DRAFT_438502</name>
</gene>
<evidence type="ECO:0000313" key="2">
    <source>
        <dbReference type="EMBL" id="KAK1750535.1"/>
    </source>
</evidence>
<organism evidence="2 3">
    <name type="scientific">Echria macrotheca</name>
    <dbReference type="NCBI Taxonomy" id="438768"/>
    <lineage>
        <taxon>Eukaryota</taxon>
        <taxon>Fungi</taxon>
        <taxon>Dikarya</taxon>
        <taxon>Ascomycota</taxon>
        <taxon>Pezizomycotina</taxon>
        <taxon>Sordariomycetes</taxon>
        <taxon>Sordariomycetidae</taxon>
        <taxon>Sordariales</taxon>
        <taxon>Schizotheciaceae</taxon>
        <taxon>Echria</taxon>
    </lineage>
</organism>
<dbReference type="Proteomes" id="UP001239445">
    <property type="component" value="Unassembled WGS sequence"/>
</dbReference>
<evidence type="ECO:0000256" key="1">
    <source>
        <dbReference type="SAM" id="MobiDB-lite"/>
    </source>
</evidence>
<feature type="compositionally biased region" description="Gly residues" evidence="1">
    <location>
        <begin position="8"/>
        <end position="38"/>
    </location>
</feature>
<accession>A0AAJ0B3I9</accession>
<protein>
    <submittedName>
        <fullName evidence="2">Uncharacterized protein</fullName>
    </submittedName>
</protein>
<evidence type="ECO:0000313" key="3">
    <source>
        <dbReference type="Proteomes" id="UP001239445"/>
    </source>
</evidence>
<comment type="caution">
    <text evidence="2">The sequence shown here is derived from an EMBL/GenBank/DDBJ whole genome shotgun (WGS) entry which is preliminary data.</text>
</comment>
<proteinExistence type="predicted"/>